<dbReference type="AlphaFoldDB" id="A0A541BPH1"/>
<dbReference type="SUPFAM" id="SSF56281">
    <property type="entry name" value="Metallo-hydrolase/oxidoreductase"/>
    <property type="match status" value="1"/>
</dbReference>
<dbReference type="SUPFAM" id="SSF52821">
    <property type="entry name" value="Rhodanese/Cell cycle control phosphatase"/>
    <property type="match status" value="2"/>
</dbReference>
<dbReference type="PROSITE" id="PS50206">
    <property type="entry name" value="RHODANESE_3"/>
    <property type="match status" value="2"/>
</dbReference>
<dbReference type="RefSeq" id="WP_142096284.1">
    <property type="nucleotide sequence ID" value="NZ_VIGH01000002.1"/>
</dbReference>
<proteinExistence type="predicted"/>
<dbReference type="GO" id="GO:0006749">
    <property type="term" value="P:glutathione metabolic process"/>
    <property type="evidence" value="ECO:0007669"/>
    <property type="project" value="InterPro"/>
</dbReference>
<dbReference type="PANTHER" id="PTHR43084">
    <property type="entry name" value="PERSULFIDE DIOXYGENASE ETHE1"/>
    <property type="match status" value="1"/>
</dbReference>
<keyword evidence="1" id="KW-0479">Metal-binding</keyword>
<feature type="domain" description="Rhodanese" evidence="2">
    <location>
        <begin position="365"/>
        <end position="440"/>
    </location>
</feature>
<dbReference type="SMART" id="SM00849">
    <property type="entry name" value="Lactamase_B"/>
    <property type="match status" value="1"/>
</dbReference>
<dbReference type="GO" id="GO:0070813">
    <property type="term" value="P:hydrogen sulfide metabolic process"/>
    <property type="evidence" value="ECO:0007669"/>
    <property type="project" value="TreeGrafter"/>
</dbReference>
<dbReference type="CDD" id="cd00158">
    <property type="entry name" value="RHOD"/>
    <property type="match status" value="2"/>
</dbReference>
<keyword evidence="4" id="KW-1185">Reference proteome</keyword>
<dbReference type="Pfam" id="PF00581">
    <property type="entry name" value="Rhodanese"/>
    <property type="match status" value="2"/>
</dbReference>
<dbReference type="PANTHER" id="PTHR43084:SF1">
    <property type="entry name" value="PERSULFIDE DIOXYGENASE ETHE1, MITOCHONDRIAL"/>
    <property type="match status" value="1"/>
</dbReference>
<dbReference type="InterPro" id="IPR001763">
    <property type="entry name" value="Rhodanese-like_dom"/>
</dbReference>
<evidence type="ECO:0000313" key="4">
    <source>
        <dbReference type="Proteomes" id="UP000316256"/>
    </source>
</evidence>
<dbReference type="GO" id="GO:0016787">
    <property type="term" value="F:hydrolase activity"/>
    <property type="evidence" value="ECO:0007669"/>
    <property type="project" value="UniProtKB-KW"/>
</dbReference>
<protein>
    <submittedName>
        <fullName evidence="3">MBL fold metallo-hydrolase</fullName>
    </submittedName>
</protein>
<dbReference type="CDD" id="cd07724">
    <property type="entry name" value="POD-like_MBL-fold"/>
    <property type="match status" value="1"/>
</dbReference>
<dbReference type="InterPro" id="IPR051682">
    <property type="entry name" value="Mito_Persulfide_Diox"/>
</dbReference>
<dbReference type="PROSITE" id="PS00380">
    <property type="entry name" value="RHODANESE_1"/>
    <property type="match status" value="2"/>
</dbReference>
<dbReference type="InterPro" id="IPR044528">
    <property type="entry name" value="POD-like_MBL-fold"/>
</dbReference>
<evidence type="ECO:0000313" key="3">
    <source>
        <dbReference type="EMBL" id="TQF74210.1"/>
    </source>
</evidence>
<dbReference type="EMBL" id="VIGH01000002">
    <property type="protein sequence ID" value="TQF74210.1"/>
    <property type="molecule type" value="Genomic_DNA"/>
</dbReference>
<dbReference type="InterPro" id="IPR001279">
    <property type="entry name" value="Metallo-B-lactamas"/>
</dbReference>
<dbReference type="InterPro" id="IPR001307">
    <property type="entry name" value="Thiosulphate_STrfase_CS"/>
</dbReference>
<comment type="caution">
    <text evidence="3">The sequence shown here is derived from an EMBL/GenBank/DDBJ whole genome shotgun (WGS) entry which is preliminary data.</text>
</comment>
<sequence length="455" mass="48283">MSTDFTLVPVVDEGLGNSTYLLDVGQGRALVLDPERDLRQVRAEAERRNLRIAYAVETHLHADFISGAHELAAVDGAVVLAPDVGPRGFEVTALADGDTVDLGAFTLEALFTPGHSPEHLSYLLRAGDRLLGVFTGGSLMVGTAGRTDLVSPDRTVPLARAQYRSLQKLMELPDGTPVWPTHGAGSFCSSTLTGERVSTIGRERATNPLLQVAGEDEFVAALLGSLGTFPDYFLRLGEINHKGPAVLGATPTLPTLTAGDVRDLIADGAQVVDTREATDYAAGHLPGALSITLRPVFATWFGWLVDPNRPVVIVRAADQDPDDIAWETAKVGFDSLAGELDGGMFAWPDDEVATVALLDADHLAATDPVTVLDVRQRGEFTTGHLPGALHIELGALSRHLNQVPGRPVVVMCGHGERAMGAASILEQAGHRDVRVLDGCPADYARAVGQSLQVDK</sequence>
<organism evidence="3 4">
    <name type="scientific">Rhodococcus spelaei</name>
    <dbReference type="NCBI Taxonomy" id="2546320"/>
    <lineage>
        <taxon>Bacteria</taxon>
        <taxon>Bacillati</taxon>
        <taxon>Actinomycetota</taxon>
        <taxon>Actinomycetes</taxon>
        <taxon>Mycobacteriales</taxon>
        <taxon>Nocardiaceae</taxon>
        <taxon>Rhodococcus</taxon>
    </lineage>
</organism>
<dbReference type="Proteomes" id="UP000316256">
    <property type="component" value="Unassembled WGS sequence"/>
</dbReference>
<dbReference type="Pfam" id="PF00753">
    <property type="entry name" value="Lactamase_B"/>
    <property type="match status" value="1"/>
</dbReference>
<feature type="domain" description="Rhodanese" evidence="2">
    <location>
        <begin position="265"/>
        <end position="353"/>
    </location>
</feature>
<evidence type="ECO:0000259" key="2">
    <source>
        <dbReference type="PROSITE" id="PS50206"/>
    </source>
</evidence>
<dbReference type="SMART" id="SM00450">
    <property type="entry name" value="RHOD"/>
    <property type="match status" value="2"/>
</dbReference>
<dbReference type="Gene3D" id="3.60.15.10">
    <property type="entry name" value="Ribonuclease Z/Hydroxyacylglutathione hydrolase-like"/>
    <property type="match status" value="1"/>
</dbReference>
<dbReference type="GO" id="GO:0004792">
    <property type="term" value="F:thiosulfate-cyanide sulfurtransferase activity"/>
    <property type="evidence" value="ECO:0007669"/>
    <property type="project" value="InterPro"/>
</dbReference>
<name>A0A541BPH1_9NOCA</name>
<dbReference type="GO" id="GO:0050313">
    <property type="term" value="F:sulfur dioxygenase activity"/>
    <property type="evidence" value="ECO:0007669"/>
    <property type="project" value="InterPro"/>
</dbReference>
<dbReference type="Gene3D" id="3.40.250.10">
    <property type="entry name" value="Rhodanese-like domain"/>
    <property type="match status" value="2"/>
</dbReference>
<dbReference type="InterPro" id="IPR036873">
    <property type="entry name" value="Rhodanese-like_dom_sf"/>
</dbReference>
<evidence type="ECO:0000256" key="1">
    <source>
        <dbReference type="ARBA" id="ARBA00022723"/>
    </source>
</evidence>
<gene>
    <name evidence="3" type="ORF">FK531_06085</name>
</gene>
<dbReference type="GO" id="GO:0046872">
    <property type="term" value="F:metal ion binding"/>
    <property type="evidence" value="ECO:0007669"/>
    <property type="project" value="UniProtKB-KW"/>
</dbReference>
<accession>A0A541BPH1</accession>
<keyword evidence="3" id="KW-0378">Hydrolase</keyword>
<reference evidence="3 4" key="1">
    <citation type="submission" date="2019-06" db="EMBL/GenBank/DDBJ databases">
        <title>Rhodococcus spaelei sp. nov., isolated from a cave.</title>
        <authorList>
            <person name="Lee S.D."/>
        </authorList>
    </citation>
    <scope>NUCLEOTIDE SEQUENCE [LARGE SCALE GENOMIC DNA]</scope>
    <source>
        <strain evidence="3 4">C9-5</strain>
    </source>
</reference>
<dbReference type="InterPro" id="IPR036866">
    <property type="entry name" value="RibonucZ/Hydroxyglut_hydro"/>
</dbReference>
<dbReference type="OrthoDB" id="3196337at2"/>